<protein>
    <recommendedName>
        <fullName evidence="1">Phosphodiester glycosidase domain-containing protein</fullName>
    </recommendedName>
</protein>
<accession>A0A220MGC1</accession>
<sequence>METLSRTRTRKRAKRKRPWRWVKKWMLGTALTCTTLALLGIIFLFGTKNGVELREWAAGTLLTTQHDYWAPYTFLPDEKLKELKQQITHPTVINSEDTGSATAGPAIPPKSNLVTVTLPEKPKELIEIEEIDVSKGSYYFKGKIMYISDPSRVRLVVTNRKDRGDLLDEFVKKTGAIGIVNASGFADPDGYGKGARAYGVVIHDGKILQGYNPRSGETALGLTYDGKLITGSYSAEQLVKMGVRDAVSFRPQLIVNGKNMFEGKPAKSWGIQPRTAIGQKEDGTIVFAVIDGRQPGHSIGASMNDMAEVLAERGVVTAMAMDGGSSSMMLHNGEAITKTSSPYHRGRYLPNAWAVF</sequence>
<dbReference type="PANTHER" id="PTHR40446">
    <property type="entry name" value="N-ACETYLGLUCOSAMINE-1-PHOSPHODIESTER ALPHA-N-ACETYLGLUCOSAMINIDASE"/>
    <property type="match status" value="1"/>
</dbReference>
<evidence type="ECO:0000313" key="3">
    <source>
        <dbReference type="Proteomes" id="UP000197781"/>
    </source>
</evidence>
<dbReference type="AlphaFoldDB" id="A0A220MGC1"/>
<feature type="domain" description="Phosphodiester glycosidase" evidence="1">
    <location>
        <begin position="175"/>
        <end position="356"/>
    </location>
</feature>
<organism evidence="2 3">
    <name type="scientific">Brevibacillus formosus</name>
    <dbReference type="NCBI Taxonomy" id="54913"/>
    <lineage>
        <taxon>Bacteria</taxon>
        <taxon>Bacillati</taxon>
        <taxon>Bacillota</taxon>
        <taxon>Bacilli</taxon>
        <taxon>Bacillales</taxon>
        <taxon>Paenibacillaceae</taxon>
        <taxon>Brevibacillus</taxon>
    </lineage>
</organism>
<dbReference type="KEGG" id="bfm:BP422_11560"/>
<name>A0A220MGC1_9BACL</name>
<dbReference type="InterPro" id="IPR018711">
    <property type="entry name" value="NAGPA"/>
</dbReference>
<dbReference type="EMBL" id="CP018145">
    <property type="protein sequence ID" value="ASJ54126.1"/>
    <property type="molecule type" value="Genomic_DNA"/>
</dbReference>
<dbReference type="Proteomes" id="UP000197781">
    <property type="component" value="Chromosome"/>
</dbReference>
<dbReference type="Pfam" id="PF09992">
    <property type="entry name" value="NAGPA"/>
    <property type="match status" value="1"/>
</dbReference>
<proteinExistence type="predicted"/>
<reference evidence="2 3" key="1">
    <citation type="submission" date="2016-11" db="EMBL/GenBank/DDBJ databases">
        <authorList>
            <person name="Jaros S."/>
            <person name="Januszkiewicz K."/>
            <person name="Wedrychowicz H."/>
        </authorList>
    </citation>
    <scope>NUCLEOTIDE SEQUENCE [LARGE SCALE GENOMIC DNA]</scope>
    <source>
        <strain evidence="2 3">NF2</strain>
    </source>
</reference>
<evidence type="ECO:0000259" key="1">
    <source>
        <dbReference type="Pfam" id="PF09992"/>
    </source>
</evidence>
<dbReference type="RefSeq" id="WP_088907913.1">
    <property type="nucleotide sequence ID" value="NZ_CP018145.1"/>
</dbReference>
<evidence type="ECO:0000313" key="2">
    <source>
        <dbReference type="EMBL" id="ASJ54126.1"/>
    </source>
</evidence>
<dbReference type="PANTHER" id="PTHR40446:SF2">
    <property type="entry name" value="N-ACETYLGLUCOSAMINE-1-PHOSPHODIESTER ALPHA-N-ACETYLGLUCOSAMINIDASE"/>
    <property type="match status" value="1"/>
</dbReference>
<gene>
    <name evidence="2" type="ORF">BP422_11560</name>
</gene>